<dbReference type="RefSeq" id="WP_203994827.1">
    <property type="nucleotide sequence ID" value="NZ_BOPG01000024.1"/>
</dbReference>
<dbReference type="EMBL" id="BOPG01000024">
    <property type="protein sequence ID" value="GIJ56456.1"/>
    <property type="molecule type" value="Genomic_DNA"/>
</dbReference>
<gene>
    <name evidence="2" type="ORF">Vau01_039720</name>
</gene>
<evidence type="ECO:0000313" key="2">
    <source>
        <dbReference type="EMBL" id="GIJ56456.1"/>
    </source>
</evidence>
<dbReference type="Proteomes" id="UP000612585">
    <property type="component" value="Unassembled WGS sequence"/>
</dbReference>
<feature type="region of interest" description="Disordered" evidence="1">
    <location>
        <begin position="132"/>
        <end position="151"/>
    </location>
</feature>
<name>A0A8J4E063_9ACTN</name>
<comment type="caution">
    <text evidence="2">The sequence shown here is derived from an EMBL/GenBank/DDBJ whole genome shotgun (WGS) entry which is preliminary data.</text>
</comment>
<protein>
    <submittedName>
        <fullName evidence="2">Uncharacterized protein</fullName>
    </submittedName>
</protein>
<keyword evidence="3" id="KW-1185">Reference proteome</keyword>
<reference evidence="2" key="1">
    <citation type="submission" date="2021-01" db="EMBL/GenBank/DDBJ databases">
        <title>Whole genome shotgun sequence of Virgisporangium aurantiacum NBRC 16421.</title>
        <authorList>
            <person name="Komaki H."/>
            <person name="Tamura T."/>
        </authorList>
    </citation>
    <scope>NUCLEOTIDE SEQUENCE</scope>
    <source>
        <strain evidence="2">NBRC 16421</strain>
    </source>
</reference>
<proteinExistence type="predicted"/>
<evidence type="ECO:0000256" key="1">
    <source>
        <dbReference type="SAM" id="MobiDB-lite"/>
    </source>
</evidence>
<accession>A0A8J4E063</accession>
<sequence>MTVDDDAALAGVLHGIHTGVLEWLDWYLADQVDPAAVAAFRHAVGEPDPASVTAMAGVVVDLAWWLDTCDEDEVDSHVVVKVLESVVSDLDELPAAHRRRLLDVLEDLAAAEPHEGRRYELRLFPFATGLTEEEFDDDPPGPRAWVPPAAR</sequence>
<organism evidence="2 3">
    <name type="scientific">Virgisporangium aurantiacum</name>
    <dbReference type="NCBI Taxonomy" id="175570"/>
    <lineage>
        <taxon>Bacteria</taxon>
        <taxon>Bacillati</taxon>
        <taxon>Actinomycetota</taxon>
        <taxon>Actinomycetes</taxon>
        <taxon>Micromonosporales</taxon>
        <taxon>Micromonosporaceae</taxon>
        <taxon>Virgisporangium</taxon>
    </lineage>
</organism>
<evidence type="ECO:0000313" key="3">
    <source>
        <dbReference type="Proteomes" id="UP000612585"/>
    </source>
</evidence>
<dbReference type="AlphaFoldDB" id="A0A8J4E063"/>